<feature type="domain" description="YgjP-like metallopeptidase" evidence="1">
    <location>
        <begin position="129"/>
        <end position="208"/>
    </location>
</feature>
<dbReference type="PANTHER" id="PTHR30399">
    <property type="entry name" value="UNCHARACTERIZED PROTEIN YGJP"/>
    <property type="match status" value="1"/>
</dbReference>
<dbReference type="CDD" id="cd07344">
    <property type="entry name" value="M48_yhfN_like"/>
    <property type="match status" value="1"/>
</dbReference>
<organism evidence="2">
    <name type="scientific">freshwater metagenome</name>
    <dbReference type="NCBI Taxonomy" id="449393"/>
    <lineage>
        <taxon>unclassified sequences</taxon>
        <taxon>metagenomes</taxon>
        <taxon>ecological metagenomes</taxon>
    </lineage>
</organism>
<dbReference type="AlphaFoldDB" id="A0A6J7U8D5"/>
<gene>
    <name evidence="2" type="ORF">UFOPK4355_00479</name>
</gene>
<accession>A0A6J7U8D5</accession>
<proteinExistence type="predicted"/>
<dbReference type="EMBL" id="CAFBQT010000043">
    <property type="protein sequence ID" value="CAB5062744.1"/>
    <property type="molecule type" value="Genomic_DNA"/>
</dbReference>
<dbReference type="InterPro" id="IPR002725">
    <property type="entry name" value="YgjP-like_metallopeptidase"/>
</dbReference>
<dbReference type="InterPro" id="IPR053136">
    <property type="entry name" value="UTP_pyrophosphatase-like"/>
</dbReference>
<sequence length="227" mass="25727">MDKNARSFSLDNFIQGEIFPANFTDMPANQIDKKRRAPKRLPSGKSEIPIAPEVRIPASPATGGAEIRVIRNTRRSKSISAYREQGAIVIQIPARLPRSQVADLIPEMVQRVLTREARERSSDTDLIERAIELMQIYLPEFNERPASVVWRAMNERWGSCTTVDRTIRISERLNGAPSYVIDYVLVHELIHLRIPDHGKAFIDLLERFGESERASAFLEGYESGARA</sequence>
<reference evidence="2" key="1">
    <citation type="submission" date="2020-05" db="EMBL/GenBank/DDBJ databases">
        <authorList>
            <person name="Chiriac C."/>
            <person name="Salcher M."/>
            <person name="Ghai R."/>
            <person name="Kavagutti S V."/>
        </authorList>
    </citation>
    <scope>NUCLEOTIDE SEQUENCE</scope>
</reference>
<dbReference type="Gene3D" id="3.30.2010.10">
    <property type="entry name" value="Metalloproteases ('zincins'), catalytic domain"/>
    <property type="match status" value="1"/>
</dbReference>
<evidence type="ECO:0000313" key="2">
    <source>
        <dbReference type="EMBL" id="CAB5062744.1"/>
    </source>
</evidence>
<dbReference type="Pfam" id="PF01863">
    <property type="entry name" value="YgjP-like"/>
    <property type="match status" value="1"/>
</dbReference>
<evidence type="ECO:0000259" key="1">
    <source>
        <dbReference type="Pfam" id="PF01863"/>
    </source>
</evidence>
<name>A0A6J7U8D5_9ZZZZ</name>
<dbReference type="PANTHER" id="PTHR30399:SF1">
    <property type="entry name" value="UTP PYROPHOSPHATASE"/>
    <property type="match status" value="1"/>
</dbReference>
<protein>
    <submittedName>
        <fullName evidence="2">Unannotated protein</fullName>
    </submittedName>
</protein>